<dbReference type="AlphaFoldDB" id="A0A1H6JSA1"/>
<organism evidence="2 3">
    <name type="scientific">Paenimyroides marinum</name>
    <dbReference type="NCBI Taxonomy" id="1159016"/>
    <lineage>
        <taxon>Bacteria</taxon>
        <taxon>Pseudomonadati</taxon>
        <taxon>Bacteroidota</taxon>
        <taxon>Flavobacteriia</taxon>
        <taxon>Flavobacteriales</taxon>
        <taxon>Flavobacteriaceae</taxon>
        <taxon>Paenimyroides</taxon>
    </lineage>
</organism>
<dbReference type="OrthoDB" id="9800053at2"/>
<dbReference type="Pfam" id="PF01944">
    <property type="entry name" value="SpoIIM"/>
    <property type="match status" value="1"/>
</dbReference>
<dbReference type="InterPro" id="IPR002798">
    <property type="entry name" value="SpoIIM-like"/>
</dbReference>
<dbReference type="STRING" id="1159016.SAMN02927937_00677"/>
<name>A0A1H6JSA1_9FLAO</name>
<evidence type="ECO:0000256" key="1">
    <source>
        <dbReference type="SAM" id="Phobius"/>
    </source>
</evidence>
<accession>A0A1H6JSA1</accession>
<protein>
    <submittedName>
        <fullName evidence="2">Uncharacterized membrane protein SpoIIM, required for sporulation</fullName>
    </submittedName>
</protein>
<feature type="transmembrane region" description="Helical" evidence="1">
    <location>
        <begin position="99"/>
        <end position="120"/>
    </location>
</feature>
<sequence>MREIAFIKQNKEKWLDIEQQLTIKNKISADDWSQMYVQLSNDLAFSQTYYPKSDVTAYLNNLASTVHQKVYTSYKYEGNVLSTFFFHEVPLIAYKYRKVLYFSLILFLIFVGIGVISAAYDERFVRLILGDAYVNKTLDNIAKGDAMAVYQGSSNWGSAFGITLNNLYVGMRCYIYGIFLGLGTFYVMIQNAIMLGSFQYFFYEKGVFTESIRGIWLHGSMEIMGIIIEVTAGFILGASILFPETYTRMQSLKTGFKNSFKLFISTMPFTIFAGMIEGYITRYAKEMPNTLNYLIIISTLALITFYYFVYPILVHKKTLKHA</sequence>
<gene>
    <name evidence="2" type="ORF">SAMN02927937_00677</name>
</gene>
<feature type="transmembrane region" description="Helical" evidence="1">
    <location>
        <begin position="262"/>
        <end position="281"/>
    </location>
</feature>
<keyword evidence="1" id="KW-1133">Transmembrane helix</keyword>
<dbReference type="EMBL" id="FNXE01000006">
    <property type="protein sequence ID" value="SEH65107.1"/>
    <property type="molecule type" value="Genomic_DNA"/>
</dbReference>
<dbReference type="PANTHER" id="PTHR35337:SF1">
    <property type="entry name" value="SLR1478 PROTEIN"/>
    <property type="match status" value="1"/>
</dbReference>
<proteinExistence type="predicted"/>
<feature type="transmembrane region" description="Helical" evidence="1">
    <location>
        <begin position="223"/>
        <end position="242"/>
    </location>
</feature>
<keyword evidence="3" id="KW-1185">Reference proteome</keyword>
<evidence type="ECO:0000313" key="3">
    <source>
        <dbReference type="Proteomes" id="UP000199634"/>
    </source>
</evidence>
<feature type="transmembrane region" description="Helical" evidence="1">
    <location>
        <begin position="293"/>
        <end position="313"/>
    </location>
</feature>
<dbReference type="PANTHER" id="PTHR35337">
    <property type="entry name" value="SLR1478 PROTEIN"/>
    <property type="match status" value="1"/>
</dbReference>
<dbReference type="Proteomes" id="UP000199634">
    <property type="component" value="Unassembled WGS sequence"/>
</dbReference>
<reference evidence="2 3" key="1">
    <citation type="submission" date="2016-10" db="EMBL/GenBank/DDBJ databases">
        <authorList>
            <person name="de Groot N.N."/>
        </authorList>
    </citation>
    <scope>NUCLEOTIDE SEQUENCE [LARGE SCALE GENOMIC DNA]</scope>
    <source>
        <strain evidence="2 3">CGMCC 1.10825</strain>
    </source>
</reference>
<keyword evidence="1" id="KW-0812">Transmembrane</keyword>
<keyword evidence="1" id="KW-0472">Membrane</keyword>
<dbReference type="RefSeq" id="WP_091096484.1">
    <property type="nucleotide sequence ID" value="NZ_FNXE01000006.1"/>
</dbReference>
<evidence type="ECO:0000313" key="2">
    <source>
        <dbReference type="EMBL" id="SEH65107.1"/>
    </source>
</evidence>
<feature type="transmembrane region" description="Helical" evidence="1">
    <location>
        <begin position="174"/>
        <end position="202"/>
    </location>
</feature>